<evidence type="ECO:0000313" key="4">
    <source>
        <dbReference type="Proteomes" id="UP000694892"/>
    </source>
</evidence>
<accession>A0A974DMC1</accession>
<keyword evidence="1" id="KW-0175">Coiled coil</keyword>
<protein>
    <submittedName>
        <fullName evidence="3">Uncharacterized protein</fullName>
    </submittedName>
</protein>
<evidence type="ECO:0000313" key="3">
    <source>
        <dbReference type="EMBL" id="OCT94649.1"/>
    </source>
</evidence>
<organism evidence="3 4">
    <name type="scientific">Xenopus laevis</name>
    <name type="common">African clawed frog</name>
    <dbReference type="NCBI Taxonomy" id="8355"/>
    <lineage>
        <taxon>Eukaryota</taxon>
        <taxon>Metazoa</taxon>
        <taxon>Chordata</taxon>
        <taxon>Craniata</taxon>
        <taxon>Vertebrata</taxon>
        <taxon>Euteleostomi</taxon>
        <taxon>Amphibia</taxon>
        <taxon>Batrachia</taxon>
        <taxon>Anura</taxon>
        <taxon>Pipoidea</taxon>
        <taxon>Pipidae</taxon>
        <taxon>Xenopodinae</taxon>
        <taxon>Xenopus</taxon>
        <taxon>Xenopus</taxon>
    </lineage>
</organism>
<reference evidence="4" key="1">
    <citation type="journal article" date="2016" name="Nature">
        <title>Genome evolution in the allotetraploid frog Xenopus laevis.</title>
        <authorList>
            <person name="Session A.M."/>
            <person name="Uno Y."/>
            <person name="Kwon T."/>
            <person name="Chapman J.A."/>
            <person name="Toyoda A."/>
            <person name="Takahashi S."/>
            <person name="Fukui A."/>
            <person name="Hikosaka A."/>
            <person name="Suzuki A."/>
            <person name="Kondo M."/>
            <person name="van Heeringen S.J."/>
            <person name="Quigley I."/>
            <person name="Heinz S."/>
            <person name="Ogino H."/>
            <person name="Ochi H."/>
            <person name="Hellsten U."/>
            <person name="Lyons J.B."/>
            <person name="Simakov O."/>
            <person name="Putnam N."/>
            <person name="Stites J."/>
            <person name="Kuroki Y."/>
            <person name="Tanaka T."/>
            <person name="Michiue T."/>
            <person name="Watanabe M."/>
            <person name="Bogdanovic O."/>
            <person name="Lister R."/>
            <person name="Georgiou G."/>
            <person name="Paranjpe S.S."/>
            <person name="van Kruijsbergen I."/>
            <person name="Shu S."/>
            <person name="Carlson J."/>
            <person name="Kinoshita T."/>
            <person name="Ohta Y."/>
            <person name="Mawaribuchi S."/>
            <person name="Jenkins J."/>
            <person name="Grimwood J."/>
            <person name="Schmutz J."/>
            <person name="Mitros T."/>
            <person name="Mozaffari S.V."/>
            <person name="Suzuki Y."/>
            <person name="Haramoto Y."/>
            <person name="Yamamoto T.S."/>
            <person name="Takagi C."/>
            <person name="Heald R."/>
            <person name="Miller K."/>
            <person name="Haudenschild C."/>
            <person name="Kitzman J."/>
            <person name="Nakayama T."/>
            <person name="Izutsu Y."/>
            <person name="Robert J."/>
            <person name="Fortriede J."/>
            <person name="Burns K."/>
            <person name="Lotay V."/>
            <person name="Karimi K."/>
            <person name="Yasuoka Y."/>
            <person name="Dichmann D.S."/>
            <person name="Flajnik M.F."/>
            <person name="Houston D.W."/>
            <person name="Shendure J."/>
            <person name="DuPasquier L."/>
            <person name="Vize P.D."/>
            <person name="Zorn A.M."/>
            <person name="Ito M."/>
            <person name="Marcotte E.M."/>
            <person name="Wallingford J.B."/>
            <person name="Ito Y."/>
            <person name="Asashima M."/>
            <person name="Ueno N."/>
            <person name="Matsuda Y."/>
            <person name="Veenstra G.J."/>
            <person name="Fujiyama A."/>
            <person name="Harland R.M."/>
            <person name="Taira M."/>
            <person name="Rokhsar D.S."/>
        </authorList>
    </citation>
    <scope>NUCLEOTIDE SEQUENCE [LARGE SCALE GENOMIC DNA]</scope>
    <source>
        <strain evidence="4">J</strain>
    </source>
</reference>
<sequence>MDCGPASKKAGEEVKESCEEIAEVFSDALSISEEECRPKPSHGVLIAPAVGKFGFIEAERKRILNSAHNLPIQALPAIPDIFQQLEQLRRRETAWALHSFIYGVAKVHRIPRGLRIRLNLIIFKEDKEFLQKWQDILNKCSLDLITLTIQQLQTGLKDISQQIHVMEDDYKSKITKENDTTLRELDERKEKLEQEILQTKLRKFRLDTNDYERGEVYNWRDARKGQRRKNASRFPYTTPGSQSSASENTSAISSQDSFISSPAFLGAGPQSTRAKRKDQENQLETLKIGNYRGQRKRSPAELSVLNKGLNFVPICTNTPFEFYERFFQVCKVAQT</sequence>
<feature type="compositionally biased region" description="Low complexity" evidence="2">
    <location>
        <begin position="241"/>
        <end position="264"/>
    </location>
</feature>
<name>A0A974DMC1_XENLA</name>
<dbReference type="EMBL" id="CM004468">
    <property type="protein sequence ID" value="OCT94649.1"/>
    <property type="molecule type" value="Genomic_DNA"/>
</dbReference>
<evidence type="ECO:0000256" key="2">
    <source>
        <dbReference type="SAM" id="MobiDB-lite"/>
    </source>
</evidence>
<proteinExistence type="predicted"/>
<evidence type="ECO:0000256" key="1">
    <source>
        <dbReference type="SAM" id="Coils"/>
    </source>
</evidence>
<feature type="region of interest" description="Disordered" evidence="2">
    <location>
        <begin position="228"/>
        <end position="290"/>
    </location>
</feature>
<dbReference type="AlphaFoldDB" id="A0A974DMC1"/>
<feature type="coiled-coil region" evidence="1">
    <location>
        <begin position="149"/>
        <end position="202"/>
    </location>
</feature>
<gene>
    <name evidence="3" type="ORF">XELAEV_18012332mg</name>
</gene>
<dbReference type="Proteomes" id="UP000694892">
    <property type="component" value="Chromosome 2L"/>
</dbReference>